<dbReference type="InterPro" id="IPR054612">
    <property type="entry name" value="Phage_capsid-like_C"/>
</dbReference>
<name>A0ABX7AQJ0_9BACI</name>
<gene>
    <name evidence="3" type="ORF">FJQ98_20490</name>
</gene>
<dbReference type="RefSeq" id="WP_053596114.1">
    <property type="nucleotide sequence ID" value="NZ_CP067341.1"/>
</dbReference>
<dbReference type="Pfam" id="PF05065">
    <property type="entry name" value="Phage_capsid"/>
    <property type="match status" value="1"/>
</dbReference>
<organism evidence="3 4">
    <name type="scientific">Lysinibacillus agricola</name>
    <dbReference type="NCBI Taxonomy" id="2590012"/>
    <lineage>
        <taxon>Bacteria</taxon>
        <taxon>Bacillati</taxon>
        <taxon>Bacillota</taxon>
        <taxon>Bacilli</taxon>
        <taxon>Bacillales</taxon>
        <taxon>Bacillaceae</taxon>
        <taxon>Lysinibacillus</taxon>
    </lineage>
</organism>
<dbReference type="SUPFAM" id="SSF56563">
    <property type="entry name" value="Major capsid protein gp5"/>
    <property type="match status" value="1"/>
</dbReference>
<dbReference type="InterPro" id="IPR024455">
    <property type="entry name" value="Phage_capsid"/>
</dbReference>
<evidence type="ECO:0000259" key="2">
    <source>
        <dbReference type="Pfam" id="PF05065"/>
    </source>
</evidence>
<dbReference type="Proteomes" id="UP000596049">
    <property type="component" value="Chromosome"/>
</dbReference>
<accession>A0ABX7AQJ0</accession>
<keyword evidence="4" id="KW-1185">Reference proteome</keyword>
<evidence type="ECO:0000256" key="1">
    <source>
        <dbReference type="ARBA" id="ARBA00004328"/>
    </source>
</evidence>
<reference evidence="3 4" key="1">
    <citation type="submission" date="2020-01" db="EMBL/GenBank/DDBJ databases">
        <authorList>
            <person name="Liu G."/>
            <person name="Liu B."/>
        </authorList>
    </citation>
    <scope>NUCLEOTIDE SEQUENCE [LARGE SCALE GENOMIC DNA]</scope>
    <source>
        <strain evidence="3 4">FJAT-51161</strain>
    </source>
</reference>
<proteinExistence type="predicted"/>
<feature type="domain" description="Phage capsid-like C-terminal" evidence="2">
    <location>
        <begin position="106"/>
        <end position="377"/>
    </location>
</feature>
<protein>
    <submittedName>
        <fullName evidence="3">Phage major capsid protein</fullName>
    </submittedName>
</protein>
<dbReference type="NCBIfam" id="TIGR01554">
    <property type="entry name" value="major_cap_HK97"/>
    <property type="match status" value="1"/>
</dbReference>
<evidence type="ECO:0000313" key="4">
    <source>
        <dbReference type="Proteomes" id="UP000596049"/>
    </source>
</evidence>
<sequence length="395" mass="44089">MTGIKNLDNEPKVIENKEAQVAALKAAFESADPNEVAARIVENYESNMLHFQDLMNTTIREANRANEQQWDNAVLASRGIRTLTTEEKKFYNAAIDVQSFDGVSTFVPPTVYERVFEDLAMDHPLLSRVNFQRVGANTQWVVRKEGATTAFWGDVCDEIKEMVDHGFETIEQGMYKLSGFLVVCKAMFELGPEWLDRYVRAFLTEVISTELENVIVKGTGKKQPIGMIKNLAGAIVDGAYPDKDKVTLDVFTPQEIGEKILAPTTKSGTRSYTGVSLIINPFDYATKLFAYGAKQRDDGSWTHNNFAIPGLEIIQSPAVPLNTMISGKPKDYFMGVAGETKLESTDVLRLIEDQRLYLTRQLTNGRPLDNDSFIVFDITNMAINNTATTNTPDTP</sequence>
<evidence type="ECO:0000313" key="3">
    <source>
        <dbReference type="EMBL" id="QQP11552.1"/>
    </source>
</evidence>
<dbReference type="EMBL" id="CP067341">
    <property type="protein sequence ID" value="QQP11552.1"/>
    <property type="molecule type" value="Genomic_DNA"/>
</dbReference>
<comment type="subcellular location">
    <subcellularLocation>
        <location evidence="1">Virion</location>
    </subcellularLocation>
</comment>